<protein>
    <submittedName>
        <fullName evidence="3">DnaJ (Hsp40), subfamily C, member 8</fullName>
    </submittedName>
</protein>
<keyword evidence="4" id="KW-1185">Reference proteome</keyword>
<evidence type="ECO:0000313" key="3">
    <source>
        <dbReference type="EMBL" id="KAL3312407.1"/>
    </source>
</evidence>
<dbReference type="Pfam" id="PF00226">
    <property type="entry name" value="DnaJ"/>
    <property type="match status" value="1"/>
</dbReference>
<dbReference type="InterPro" id="IPR042858">
    <property type="entry name" value="DNAJC8"/>
</dbReference>
<dbReference type="SUPFAM" id="SSF46565">
    <property type="entry name" value="Chaperone J-domain"/>
    <property type="match status" value="1"/>
</dbReference>
<evidence type="ECO:0000313" key="4">
    <source>
        <dbReference type="Proteomes" id="UP001626550"/>
    </source>
</evidence>
<evidence type="ECO:0000256" key="1">
    <source>
        <dbReference type="SAM" id="MobiDB-lite"/>
    </source>
</evidence>
<dbReference type="EMBL" id="JBJKFK010001716">
    <property type="protein sequence ID" value="KAL3312407.1"/>
    <property type="molecule type" value="Genomic_DNA"/>
</dbReference>
<feature type="compositionally biased region" description="Basic and acidic residues" evidence="1">
    <location>
        <begin position="131"/>
        <end position="140"/>
    </location>
</feature>
<dbReference type="Gene3D" id="1.10.287.110">
    <property type="entry name" value="DnaJ domain"/>
    <property type="match status" value="1"/>
</dbReference>
<dbReference type="PANTHER" id="PTHR15606:SF4">
    <property type="entry name" value="DNAJ HOMOLOG SUBFAMILY C MEMBER 8"/>
    <property type="match status" value="1"/>
</dbReference>
<sequence length="236" mass="27874">MDYENDKITIAKMLEKEQSEKITSFYSEIKSLESKDINMTSEHQINRLNRQGSAYFNLNPFDVLQLDPDDLTDLKSRYRKLSLLVHPDKNPDNVERAQRAFEAVKKSHQKLQSFDDRKNCLEIVREAKQRAQKKFDEQNKNAKKYGGPSGDPLPSVFKQEVYRQTCIIFADLERLRVTEENKQLNERKRKAEEEEDARLTVELKNEWEKNYDESRTERIHSWKSFTAKKAKTGKPL</sequence>
<feature type="domain" description="J" evidence="2">
    <location>
        <begin position="59"/>
        <end position="139"/>
    </location>
</feature>
<comment type="caution">
    <text evidence="3">The sequence shown here is derived from an EMBL/GenBank/DDBJ whole genome shotgun (WGS) entry which is preliminary data.</text>
</comment>
<evidence type="ECO:0000259" key="2">
    <source>
        <dbReference type="PROSITE" id="PS50076"/>
    </source>
</evidence>
<reference evidence="3 4" key="1">
    <citation type="submission" date="2024-11" db="EMBL/GenBank/DDBJ databases">
        <title>Adaptive evolution of stress response genes in parasites aligns with host niche diversity.</title>
        <authorList>
            <person name="Hahn C."/>
            <person name="Resl P."/>
        </authorList>
    </citation>
    <scope>NUCLEOTIDE SEQUENCE [LARGE SCALE GENOMIC DNA]</scope>
    <source>
        <strain evidence="3">EGGRZ-B1_66</strain>
        <tissue evidence="3">Body</tissue>
    </source>
</reference>
<dbReference type="InterPro" id="IPR001623">
    <property type="entry name" value="DnaJ_domain"/>
</dbReference>
<feature type="region of interest" description="Disordered" evidence="1">
    <location>
        <begin position="131"/>
        <end position="151"/>
    </location>
</feature>
<name>A0ABD2PYB3_9PLAT</name>
<dbReference type="InterPro" id="IPR036869">
    <property type="entry name" value="J_dom_sf"/>
</dbReference>
<dbReference type="SMART" id="SM00271">
    <property type="entry name" value="DnaJ"/>
    <property type="match status" value="1"/>
</dbReference>
<dbReference type="PROSITE" id="PS50076">
    <property type="entry name" value="DNAJ_2"/>
    <property type="match status" value="1"/>
</dbReference>
<accession>A0ABD2PYB3</accession>
<dbReference type="PANTHER" id="PTHR15606">
    <property type="entry name" value="DNAJ HOMOLOG SUBFAMILY C MEMBER 8/LIPOPOLYSACCHARIDE SPECIFIC RESPONSE-7-RELATED"/>
    <property type="match status" value="1"/>
</dbReference>
<dbReference type="Proteomes" id="UP001626550">
    <property type="component" value="Unassembled WGS sequence"/>
</dbReference>
<proteinExistence type="predicted"/>
<dbReference type="AlphaFoldDB" id="A0ABD2PYB3"/>
<feature type="non-terminal residue" evidence="3">
    <location>
        <position position="236"/>
    </location>
</feature>
<dbReference type="CDD" id="cd06257">
    <property type="entry name" value="DnaJ"/>
    <property type="match status" value="1"/>
</dbReference>
<gene>
    <name evidence="3" type="primary">DNAJC8</name>
    <name evidence="3" type="ORF">Ciccas_009006</name>
</gene>
<organism evidence="3 4">
    <name type="scientific">Cichlidogyrus casuarinus</name>
    <dbReference type="NCBI Taxonomy" id="1844966"/>
    <lineage>
        <taxon>Eukaryota</taxon>
        <taxon>Metazoa</taxon>
        <taxon>Spiralia</taxon>
        <taxon>Lophotrochozoa</taxon>
        <taxon>Platyhelminthes</taxon>
        <taxon>Monogenea</taxon>
        <taxon>Monopisthocotylea</taxon>
        <taxon>Dactylogyridea</taxon>
        <taxon>Ancyrocephalidae</taxon>
        <taxon>Cichlidogyrus</taxon>
    </lineage>
</organism>